<reference evidence="1 2" key="1">
    <citation type="submission" date="2018-01" db="EMBL/GenBank/DDBJ databases">
        <authorList>
            <person name="Gaut B.S."/>
            <person name="Morton B.R."/>
            <person name="Clegg M.T."/>
            <person name="Duvall M.R."/>
        </authorList>
    </citation>
    <scope>NUCLEOTIDE SEQUENCE [LARGE SCALE GENOMIC DNA]</scope>
    <source>
        <strain evidence="1">GP69</strain>
    </source>
</reference>
<dbReference type="OrthoDB" id="1681764at2"/>
<dbReference type="RefSeq" id="WP_103238970.1">
    <property type="nucleotide sequence ID" value="NZ_JANJZD010000014.1"/>
</dbReference>
<accession>A0A2K4ZEK9</accession>
<organism evidence="1 2">
    <name type="scientific">Acetatifactor muris</name>
    <dbReference type="NCBI Taxonomy" id="879566"/>
    <lineage>
        <taxon>Bacteria</taxon>
        <taxon>Bacillati</taxon>
        <taxon>Bacillota</taxon>
        <taxon>Clostridia</taxon>
        <taxon>Lachnospirales</taxon>
        <taxon>Lachnospiraceae</taxon>
        <taxon>Acetatifactor</taxon>
    </lineage>
</organism>
<gene>
    <name evidence="1" type="ORF">AMURIS_01615</name>
</gene>
<name>A0A2K4ZEK9_9FIRM</name>
<evidence type="ECO:0000313" key="2">
    <source>
        <dbReference type="Proteomes" id="UP000236311"/>
    </source>
</evidence>
<sequence>MWCAVHVGDGEESRMEAFVTGLLPESLNARCFHLTRSRRKKYGGRWQTVQEKLLPGYVFIDTDQPEKVYGELKKAGKPKLLSDNETDICTLREQEVILLDRIADKIGEIAVSKIRVNEDGTFEFLSGPILQVKELVKKVDLHKRIAKVEMDFLGKRQFLYLGIEIEP</sequence>
<proteinExistence type="predicted"/>
<keyword evidence="2" id="KW-1185">Reference proteome</keyword>
<dbReference type="EMBL" id="OFSM01000007">
    <property type="protein sequence ID" value="SOY28901.1"/>
    <property type="molecule type" value="Genomic_DNA"/>
</dbReference>
<protein>
    <recommendedName>
        <fullName evidence="3">NusG-like N-terminal domain-containing protein</fullName>
    </recommendedName>
</protein>
<dbReference type="SUPFAM" id="SSF82679">
    <property type="entry name" value="N-utilization substance G protein NusG, N-terminal domain"/>
    <property type="match status" value="1"/>
</dbReference>
<dbReference type="GO" id="GO:0006354">
    <property type="term" value="P:DNA-templated transcription elongation"/>
    <property type="evidence" value="ECO:0007669"/>
    <property type="project" value="InterPro"/>
</dbReference>
<evidence type="ECO:0008006" key="3">
    <source>
        <dbReference type="Google" id="ProtNLM"/>
    </source>
</evidence>
<dbReference type="AlphaFoldDB" id="A0A2K4ZEK9"/>
<evidence type="ECO:0000313" key="1">
    <source>
        <dbReference type="EMBL" id="SOY28901.1"/>
    </source>
</evidence>
<dbReference type="Proteomes" id="UP000236311">
    <property type="component" value="Unassembled WGS sequence"/>
</dbReference>
<dbReference type="InterPro" id="IPR036735">
    <property type="entry name" value="NGN_dom_sf"/>
</dbReference>
<dbReference type="Gene3D" id="3.30.70.940">
    <property type="entry name" value="NusG, N-terminal domain"/>
    <property type="match status" value="1"/>
</dbReference>